<feature type="domain" description="Solute-binding protein family 5" evidence="3">
    <location>
        <begin position="70"/>
        <end position="197"/>
    </location>
</feature>
<name>A0A9X1RUK8_9GAMM</name>
<protein>
    <submittedName>
        <fullName evidence="4">ABC transporter substrate-binding protein</fullName>
    </submittedName>
</protein>
<dbReference type="InterPro" id="IPR039424">
    <property type="entry name" value="SBP_5"/>
</dbReference>
<accession>A0A9X1RUK8</accession>
<keyword evidence="5" id="KW-1185">Reference proteome</keyword>
<proteinExistence type="predicted"/>
<feature type="signal peptide" evidence="2">
    <location>
        <begin position="1"/>
        <end position="21"/>
    </location>
</feature>
<dbReference type="AlphaFoldDB" id="A0A9X1RUK8"/>
<gene>
    <name evidence="4" type="ORF">LG368_15040</name>
</gene>
<dbReference type="SUPFAM" id="SSF53850">
    <property type="entry name" value="Periplasmic binding protein-like II"/>
    <property type="match status" value="1"/>
</dbReference>
<comment type="caution">
    <text evidence="4">The sequence shown here is derived from an EMBL/GenBank/DDBJ whole genome shotgun (WGS) entry which is preliminary data.</text>
</comment>
<keyword evidence="1 2" id="KW-0732">Signal</keyword>
<organism evidence="4 5">
    <name type="scientific">Marinomonas algarum</name>
    <dbReference type="NCBI Taxonomy" id="2883105"/>
    <lineage>
        <taxon>Bacteria</taxon>
        <taxon>Pseudomonadati</taxon>
        <taxon>Pseudomonadota</taxon>
        <taxon>Gammaproteobacteria</taxon>
        <taxon>Oceanospirillales</taxon>
        <taxon>Oceanospirillaceae</taxon>
        <taxon>Marinomonas</taxon>
    </lineage>
</organism>
<evidence type="ECO:0000256" key="1">
    <source>
        <dbReference type="ARBA" id="ARBA00022729"/>
    </source>
</evidence>
<dbReference type="PANTHER" id="PTHR30290:SF64">
    <property type="entry name" value="ABC TRANSPORTER PERIPLASMIC BINDING PROTEIN"/>
    <property type="match status" value="1"/>
</dbReference>
<dbReference type="RefSeq" id="WP_226755512.1">
    <property type="nucleotide sequence ID" value="NZ_JAJATW010000046.1"/>
</dbReference>
<dbReference type="GO" id="GO:0030288">
    <property type="term" value="C:outer membrane-bounded periplasmic space"/>
    <property type="evidence" value="ECO:0007669"/>
    <property type="project" value="TreeGrafter"/>
</dbReference>
<feature type="chain" id="PRO_5040888787" evidence="2">
    <location>
        <begin position="22"/>
        <end position="203"/>
    </location>
</feature>
<dbReference type="GO" id="GO:0015833">
    <property type="term" value="P:peptide transport"/>
    <property type="evidence" value="ECO:0007669"/>
    <property type="project" value="TreeGrafter"/>
</dbReference>
<sequence length="203" mass="23292">MKAILLLILALTSSLSNLVYSSTPKSRLVIADQRGDWGVLAPYLHVQRGPGYIYTSFLFDTLVWKSQSGEYQPMLAQSWHVDDEYKCYDFELNQDAKWHDGTAFTAQDIVFSFRYMNEHFYQYANVSGIESVTTQVGHVSVCNKEPNRFFIEKVASILPILPKHIYENVSDPTRYANVGKVIGTGPYRFAKYDKGKRQLNHTF</sequence>
<dbReference type="Proteomes" id="UP001139095">
    <property type="component" value="Unassembled WGS sequence"/>
</dbReference>
<dbReference type="GO" id="GO:1904680">
    <property type="term" value="F:peptide transmembrane transporter activity"/>
    <property type="evidence" value="ECO:0007669"/>
    <property type="project" value="TreeGrafter"/>
</dbReference>
<dbReference type="InterPro" id="IPR000914">
    <property type="entry name" value="SBP_5_dom"/>
</dbReference>
<dbReference type="Pfam" id="PF00496">
    <property type="entry name" value="SBP_bac_5"/>
    <property type="match status" value="1"/>
</dbReference>
<dbReference type="PANTHER" id="PTHR30290">
    <property type="entry name" value="PERIPLASMIC BINDING COMPONENT OF ABC TRANSPORTER"/>
    <property type="match status" value="1"/>
</dbReference>
<reference evidence="4" key="1">
    <citation type="submission" date="2021-10" db="EMBL/GenBank/DDBJ databases">
        <title>Marinomonas pontica sp. nov., isolated from the Black Sea.</title>
        <authorList>
            <person name="Zhao L.-H."/>
            <person name="Xue J.-H."/>
        </authorList>
    </citation>
    <scope>NUCLEOTIDE SEQUENCE</scope>
    <source>
        <strain evidence="4">E8</strain>
    </source>
</reference>
<evidence type="ECO:0000256" key="2">
    <source>
        <dbReference type="SAM" id="SignalP"/>
    </source>
</evidence>
<evidence type="ECO:0000259" key="3">
    <source>
        <dbReference type="Pfam" id="PF00496"/>
    </source>
</evidence>
<dbReference type="GO" id="GO:0042884">
    <property type="term" value="P:microcin transport"/>
    <property type="evidence" value="ECO:0007669"/>
    <property type="project" value="TreeGrafter"/>
</dbReference>
<evidence type="ECO:0000313" key="5">
    <source>
        <dbReference type="Proteomes" id="UP001139095"/>
    </source>
</evidence>
<dbReference type="Gene3D" id="3.40.190.10">
    <property type="entry name" value="Periplasmic binding protein-like II"/>
    <property type="match status" value="1"/>
</dbReference>
<dbReference type="EMBL" id="JAJATW010000046">
    <property type="protein sequence ID" value="MCB5163176.1"/>
    <property type="molecule type" value="Genomic_DNA"/>
</dbReference>
<evidence type="ECO:0000313" key="4">
    <source>
        <dbReference type="EMBL" id="MCB5163176.1"/>
    </source>
</evidence>